<keyword evidence="2 7" id="KW-0812">Transmembrane</keyword>
<protein>
    <recommendedName>
        <fullName evidence="8">Rhodopsin domain-containing protein</fullName>
    </recommendedName>
</protein>
<dbReference type="AlphaFoldDB" id="A0A9N9KXR5"/>
<dbReference type="EMBL" id="CAJVRL010000063">
    <property type="protein sequence ID" value="CAG8955434.1"/>
    <property type="molecule type" value="Genomic_DNA"/>
</dbReference>
<sequence>MSNATEPLSLEYINAYKGDQLVAVAVAFIPVLFIVVALRFYCRHLSPSKFGADDFFVLLALFCQIGSSILSICGVKLAGSGYHLAALAATRPYMIERFFKWLLVDSFWYFLTVGIPKLAILAFYLRIFTLKAYRYSVYALAGIVLATMIVTSIVSLNLCRPFAFNWDHSIEGGSCYKQTVFFEWGSFPNIVTDVAILILPMPVVWNLHTNMRMKVGLTLTFILAGIGLAASIIRFDSFFHGDAIADGTWTVALPIWTMVEPNIYLIAACLVTYNPLLHKFRAVTGRITKTAFSRSGKSNPSNPSQKSSSTGEGTKNIATANTSNSRKMFRGRRKMGRGDLESLGNTFDMQDTVNDTGAEAH</sequence>
<keyword evidence="4 7" id="KW-0472">Membrane</keyword>
<feature type="transmembrane region" description="Helical" evidence="7">
    <location>
        <begin position="107"/>
        <end position="125"/>
    </location>
</feature>
<feature type="transmembrane region" description="Helical" evidence="7">
    <location>
        <begin position="255"/>
        <end position="276"/>
    </location>
</feature>
<accession>A0A9N9KXR5</accession>
<evidence type="ECO:0000313" key="10">
    <source>
        <dbReference type="Proteomes" id="UP000696280"/>
    </source>
</evidence>
<organism evidence="9 10">
    <name type="scientific">Hymenoscyphus fraxineus</name>
    <dbReference type="NCBI Taxonomy" id="746836"/>
    <lineage>
        <taxon>Eukaryota</taxon>
        <taxon>Fungi</taxon>
        <taxon>Dikarya</taxon>
        <taxon>Ascomycota</taxon>
        <taxon>Pezizomycotina</taxon>
        <taxon>Leotiomycetes</taxon>
        <taxon>Helotiales</taxon>
        <taxon>Helotiaceae</taxon>
        <taxon>Hymenoscyphus</taxon>
    </lineage>
</organism>
<feature type="transmembrane region" description="Helical" evidence="7">
    <location>
        <begin position="215"/>
        <end position="235"/>
    </location>
</feature>
<feature type="compositionally biased region" description="Low complexity" evidence="6">
    <location>
        <begin position="295"/>
        <end position="309"/>
    </location>
</feature>
<name>A0A9N9KXR5_9HELO</name>
<evidence type="ECO:0000256" key="3">
    <source>
        <dbReference type="ARBA" id="ARBA00022989"/>
    </source>
</evidence>
<keyword evidence="3 7" id="KW-1133">Transmembrane helix</keyword>
<dbReference type="GO" id="GO:0016020">
    <property type="term" value="C:membrane"/>
    <property type="evidence" value="ECO:0007669"/>
    <property type="project" value="UniProtKB-SubCell"/>
</dbReference>
<evidence type="ECO:0000256" key="5">
    <source>
        <dbReference type="ARBA" id="ARBA00038359"/>
    </source>
</evidence>
<reference evidence="9" key="1">
    <citation type="submission" date="2021-07" db="EMBL/GenBank/DDBJ databases">
        <authorList>
            <person name="Durling M."/>
        </authorList>
    </citation>
    <scope>NUCLEOTIDE SEQUENCE</scope>
</reference>
<evidence type="ECO:0000256" key="4">
    <source>
        <dbReference type="ARBA" id="ARBA00023136"/>
    </source>
</evidence>
<dbReference type="PANTHER" id="PTHR33048">
    <property type="entry name" value="PTH11-LIKE INTEGRAL MEMBRANE PROTEIN (AFU_ORTHOLOGUE AFUA_5G11245)"/>
    <property type="match status" value="1"/>
</dbReference>
<comment type="caution">
    <text evidence="9">The sequence shown here is derived from an EMBL/GenBank/DDBJ whole genome shotgun (WGS) entry which is preliminary data.</text>
</comment>
<comment type="similarity">
    <text evidence="5">Belongs to the SAT4 family.</text>
</comment>
<evidence type="ECO:0000256" key="1">
    <source>
        <dbReference type="ARBA" id="ARBA00004141"/>
    </source>
</evidence>
<keyword evidence="10" id="KW-1185">Reference proteome</keyword>
<feature type="domain" description="Rhodopsin" evidence="8">
    <location>
        <begin position="38"/>
        <end position="279"/>
    </location>
</feature>
<dbReference type="Pfam" id="PF20684">
    <property type="entry name" value="Fung_rhodopsin"/>
    <property type="match status" value="1"/>
</dbReference>
<gene>
    <name evidence="9" type="ORF">HYFRA_00010299</name>
</gene>
<proteinExistence type="inferred from homology"/>
<dbReference type="InterPro" id="IPR049326">
    <property type="entry name" value="Rhodopsin_dom_fungi"/>
</dbReference>
<feature type="transmembrane region" description="Helical" evidence="7">
    <location>
        <begin position="137"/>
        <end position="158"/>
    </location>
</feature>
<feature type="transmembrane region" description="Helical" evidence="7">
    <location>
        <begin position="20"/>
        <end position="42"/>
    </location>
</feature>
<comment type="subcellular location">
    <subcellularLocation>
        <location evidence="1">Membrane</location>
        <topology evidence="1">Multi-pass membrane protein</topology>
    </subcellularLocation>
</comment>
<evidence type="ECO:0000256" key="2">
    <source>
        <dbReference type="ARBA" id="ARBA00022692"/>
    </source>
</evidence>
<dbReference type="PANTHER" id="PTHR33048:SF47">
    <property type="entry name" value="INTEGRAL MEMBRANE PROTEIN-RELATED"/>
    <property type="match status" value="1"/>
</dbReference>
<evidence type="ECO:0000256" key="7">
    <source>
        <dbReference type="SAM" id="Phobius"/>
    </source>
</evidence>
<feature type="transmembrane region" description="Helical" evidence="7">
    <location>
        <begin position="190"/>
        <end position="208"/>
    </location>
</feature>
<feature type="compositionally biased region" description="Polar residues" evidence="6">
    <location>
        <begin position="343"/>
        <end position="355"/>
    </location>
</feature>
<feature type="non-terminal residue" evidence="9">
    <location>
        <position position="1"/>
    </location>
</feature>
<evidence type="ECO:0000259" key="8">
    <source>
        <dbReference type="Pfam" id="PF20684"/>
    </source>
</evidence>
<dbReference type="InterPro" id="IPR052337">
    <property type="entry name" value="SAT4-like"/>
</dbReference>
<evidence type="ECO:0000313" key="9">
    <source>
        <dbReference type="EMBL" id="CAG8955434.1"/>
    </source>
</evidence>
<dbReference type="OrthoDB" id="5329176at2759"/>
<feature type="compositionally biased region" description="Polar residues" evidence="6">
    <location>
        <begin position="310"/>
        <end position="325"/>
    </location>
</feature>
<dbReference type="Proteomes" id="UP000696280">
    <property type="component" value="Unassembled WGS sequence"/>
</dbReference>
<evidence type="ECO:0000256" key="6">
    <source>
        <dbReference type="SAM" id="MobiDB-lite"/>
    </source>
</evidence>
<feature type="transmembrane region" description="Helical" evidence="7">
    <location>
        <begin position="54"/>
        <end position="78"/>
    </location>
</feature>
<feature type="region of interest" description="Disordered" evidence="6">
    <location>
        <begin position="291"/>
        <end position="361"/>
    </location>
</feature>